<organism evidence="10 11">
    <name type="scientific">Treponema vincentii</name>
    <dbReference type="NCBI Taxonomy" id="69710"/>
    <lineage>
        <taxon>Bacteria</taxon>
        <taxon>Pseudomonadati</taxon>
        <taxon>Spirochaetota</taxon>
        <taxon>Spirochaetia</taxon>
        <taxon>Spirochaetales</taxon>
        <taxon>Treponemataceae</taxon>
        <taxon>Treponema</taxon>
    </lineage>
</organism>
<evidence type="ECO:0000256" key="1">
    <source>
        <dbReference type="ARBA" id="ARBA00004651"/>
    </source>
</evidence>
<feature type="transmembrane region" description="Helical" evidence="8">
    <location>
        <begin position="53"/>
        <end position="73"/>
    </location>
</feature>
<dbReference type="KEGG" id="trz:GWP43_01255"/>
<evidence type="ECO:0000256" key="6">
    <source>
        <dbReference type="ARBA" id="ARBA00023136"/>
    </source>
</evidence>
<keyword evidence="3" id="KW-0997">Cell inner membrane</keyword>
<dbReference type="PANTHER" id="PTHR34390:SF1">
    <property type="entry name" value="SUCCINATE TRANSPORTER SUBUNIT YJJB-RELATED"/>
    <property type="match status" value="1"/>
</dbReference>
<evidence type="ECO:0000313" key="10">
    <source>
        <dbReference type="EMBL" id="QHX42304.1"/>
    </source>
</evidence>
<accession>A0A6P1XYI3</accession>
<reference evidence="10 11" key="1">
    <citation type="submission" date="2020-01" db="EMBL/GenBank/DDBJ databases">
        <title>Complete genome sequence of a human oral phylogroup 1 Treponema sp. strain ATCC 700766, originally isolated from periodontitis dental plaque.</title>
        <authorList>
            <person name="Chan Y."/>
            <person name="Huo Y.-B."/>
            <person name="Yu X.-L."/>
            <person name="Zeng H."/>
            <person name="Leung W.-K."/>
            <person name="Watt R.M."/>
        </authorList>
    </citation>
    <scope>NUCLEOTIDE SEQUENCE [LARGE SCALE GENOMIC DNA]</scope>
    <source>
        <strain evidence="10 11">OMZ 804</strain>
    </source>
</reference>
<dbReference type="GO" id="GO:0005886">
    <property type="term" value="C:plasma membrane"/>
    <property type="evidence" value="ECO:0007669"/>
    <property type="project" value="UniProtKB-SubCell"/>
</dbReference>
<evidence type="ECO:0000256" key="5">
    <source>
        <dbReference type="ARBA" id="ARBA00022989"/>
    </source>
</evidence>
<sequence>MPIYVHTVLAFISCLGFGVLFNVQKRTLLLAALNGAIGWTILLSLDIPQVSYIFANLLSAIVVGLLAELFAVIQKTPATSFIVIGIIPLVPGFRVYRSMLFFVRGDLDKGLAEGVHSCFMAVAISVGIILSTSIVRMIRRPIKDFIKNKR</sequence>
<dbReference type="InterPro" id="IPR050539">
    <property type="entry name" value="ThrE_Dicarb/AminoAcid_Exp"/>
</dbReference>
<gene>
    <name evidence="10" type="ORF">GWP43_01255</name>
</gene>
<keyword evidence="5 8" id="KW-1133">Transmembrane helix</keyword>
<feature type="transmembrane region" description="Helical" evidence="8">
    <location>
        <begin position="28"/>
        <end position="47"/>
    </location>
</feature>
<evidence type="ECO:0000256" key="2">
    <source>
        <dbReference type="ARBA" id="ARBA00022475"/>
    </source>
</evidence>
<dbReference type="RefSeq" id="WP_162662113.1">
    <property type="nucleotide sequence ID" value="NZ_CP048020.1"/>
</dbReference>
<keyword evidence="4 8" id="KW-0812">Transmembrane</keyword>
<feature type="transmembrane region" description="Helical" evidence="8">
    <location>
        <begin position="80"/>
        <end position="102"/>
    </location>
</feature>
<evidence type="ECO:0000256" key="8">
    <source>
        <dbReference type="SAM" id="Phobius"/>
    </source>
</evidence>
<evidence type="ECO:0000256" key="3">
    <source>
        <dbReference type="ARBA" id="ARBA00022519"/>
    </source>
</evidence>
<keyword evidence="2" id="KW-1003">Cell membrane</keyword>
<comment type="subcellular location">
    <subcellularLocation>
        <location evidence="1">Cell membrane</location>
        <topology evidence="1">Multi-pass membrane protein</topology>
    </subcellularLocation>
</comment>
<evidence type="ECO:0000313" key="11">
    <source>
        <dbReference type="Proteomes" id="UP000464374"/>
    </source>
</evidence>
<dbReference type="AlphaFoldDB" id="A0A6P1XYI3"/>
<evidence type="ECO:0000256" key="4">
    <source>
        <dbReference type="ARBA" id="ARBA00022692"/>
    </source>
</evidence>
<proteinExistence type="inferred from homology"/>
<evidence type="ECO:0000259" key="9">
    <source>
        <dbReference type="Pfam" id="PF12821"/>
    </source>
</evidence>
<protein>
    <submittedName>
        <fullName evidence="10">Threonine/serine exporter</fullName>
    </submittedName>
</protein>
<dbReference type="PANTHER" id="PTHR34390">
    <property type="entry name" value="UPF0442 PROTEIN YJJB-RELATED"/>
    <property type="match status" value="1"/>
</dbReference>
<dbReference type="EMBL" id="CP048020">
    <property type="protein sequence ID" value="QHX42304.1"/>
    <property type="molecule type" value="Genomic_DNA"/>
</dbReference>
<comment type="similarity">
    <text evidence="7">Belongs to the ThrE exporter (TC 2.A.79) family.</text>
</comment>
<keyword evidence="6 8" id="KW-0472">Membrane</keyword>
<feature type="transmembrane region" description="Helical" evidence="8">
    <location>
        <begin position="6"/>
        <end position="23"/>
    </location>
</feature>
<dbReference type="GO" id="GO:0015744">
    <property type="term" value="P:succinate transport"/>
    <property type="evidence" value="ECO:0007669"/>
    <property type="project" value="TreeGrafter"/>
</dbReference>
<feature type="transmembrane region" description="Helical" evidence="8">
    <location>
        <begin position="114"/>
        <end position="138"/>
    </location>
</feature>
<feature type="domain" description="Threonine/Serine exporter ThrE" evidence="9">
    <location>
        <begin position="7"/>
        <end position="134"/>
    </location>
</feature>
<dbReference type="Pfam" id="PF12821">
    <property type="entry name" value="ThrE_2"/>
    <property type="match status" value="1"/>
</dbReference>
<evidence type="ECO:0000256" key="7">
    <source>
        <dbReference type="ARBA" id="ARBA00034125"/>
    </source>
</evidence>
<dbReference type="Proteomes" id="UP000464374">
    <property type="component" value="Chromosome"/>
</dbReference>
<name>A0A6P1XYI3_9SPIR</name>
<dbReference type="InterPro" id="IPR024528">
    <property type="entry name" value="ThrE_2"/>
</dbReference>